<dbReference type="Proteomes" id="UP000609879">
    <property type="component" value="Unassembled WGS sequence"/>
</dbReference>
<evidence type="ECO:0000256" key="9">
    <source>
        <dbReference type="HAMAP-Rule" id="MF_00685"/>
    </source>
</evidence>
<gene>
    <name evidence="9 11" type="primary">glgB</name>
    <name evidence="11" type="ORF">Ade02nite_12650</name>
</gene>
<dbReference type="SUPFAM" id="SSF51011">
    <property type="entry name" value="Glycosyl hydrolase domain"/>
    <property type="match status" value="1"/>
</dbReference>
<dbReference type="Pfam" id="PF02806">
    <property type="entry name" value="Alpha-amylase_C"/>
    <property type="match status" value="1"/>
</dbReference>
<dbReference type="Pfam" id="PF22019">
    <property type="entry name" value="GlgB_N"/>
    <property type="match status" value="1"/>
</dbReference>
<evidence type="ECO:0000313" key="12">
    <source>
        <dbReference type="Proteomes" id="UP000609879"/>
    </source>
</evidence>
<dbReference type="CDD" id="cd11322">
    <property type="entry name" value="AmyAc_Glg_BE"/>
    <property type="match status" value="1"/>
</dbReference>
<evidence type="ECO:0000256" key="1">
    <source>
        <dbReference type="ARBA" id="ARBA00000826"/>
    </source>
</evidence>
<accession>A0ABQ3XXY6</accession>
<dbReference type="PANTHER" id="PTHR43651:SF3">
    <property type="entry name" value="1,4-ALPHA-GLUCAN-BRANCHING ENZYME"/>
    <property type="match status" value="1"/>
</dbReference>
<evidence type="ECO:0000256" key="7">
    <source>
        <dbReference type="ARBA" id="ARBA00023056"/>
    </source>
</evidence>
<dbReference type="InterPro" id="IPR004193">
    <property type="entry name" value="Glyco_hydro_13_N"/>
</dbReference>
<dbReference type="EMBL" id="BOMI01000020">
    <property type="protein sequence ID" value="GID72624.1"/>
    <property type="molecule type" value="Genomic_DNA"/>
</dbReference>
<dbReference type="InterPro" id="IPR006047">
    <property type="entry name" value="GH13_cat_dom"/>
</dbReference>
<dbReference type="HAMAP" id="MF_00685">
    <property type="entry name" value="GlgB"/>
    <property type="match status" value="1"/>
</dbReference>
<dbReference type="SMART" id="SM00642">
    <property type="entry name" value="Aamy"/>
    <property type="match status" value="1"/>
</dbReference>
<dbReference type="InterPro" id="IPR037439">
    <property type="entry name" value="Branching_enzy"/>
</dbReference>
<dbReference type="Gene3D" id="2.60.40.1180">
    <property type="entry name" value="Golgi alpha-mannosidase II"/>
    <property type="match status" value="1"/>
</dbReference>
<keyword evidence="6 9" id="KW-0808">Transferase</keyword>
<dbReference type="NCBIfam" id="NF008967">
    <property type="entry name" value="PRK12313.1"/>
    <property type="match status" value="1"/>
</dbReference>
<comment type="caution">
    <text evidence="11">The sequence shown here is derived from an EMBL/GenBank/DDBJ whole genome shotgun (WGS) entry which is preliminary data.</text>
</comment>
<dbReference type="EC" id="2.4.1.18" evidence="9"/>
<evidence type="ECO:0000256" key="8">
    <source>
        <dbReference type="ARBA" id="ARBA00023277"/>
    </source>
</evidence>
<dbReference type="NCBIfam" id="TIGR01515">
    <property type="entry name" value="branching_enzym"/>
    <property type="match status" value="1"/>
</dbReference>
<reference evidence="11 12" key="1">
    <citation type="submission" date="2021-01" db="EMBL/GenBank/DDBJ databases">
        <title>Whole genome shotgun sequence of Actinoplanes deccanensis NBRC 13994.</title>
        <authorList>
            <person name="Komaki H."/>
            <person name="Tamura T."/>
        </authorList>
    </citation>
    <scope>NUCLEOTIDE SEQUENCE [LARGE SCALE GENOMIC DNA]</scope>
    <source>
        <strain evidence="11 12">NBRC 13994</strain>
    </source>
</reference>
<keyword evidence="8 9" id="KW-0119">Carbohydrate metabolism</keyword>
<dbReference type="Gene3D" id="3.20.20.80">
    <property type="entry name" value="Glycosidases"/>
    <property type="match status" value="1"/>
</dbReference>
<feature type="active site" description="Proton donor" evidence="9">
    <location>
        <position position="450"/>
    </location>
</feature>
<dbReference type="SUPFAM" id="SSF51445">
    <property type="entry name" value="(Trans)glycosidases"/>
    <property type="match status" value="1"/>
</dbReference>
<comment type="pathway">
    <text evidence="2 9">Glycan biosynthesis; glycogen biosynthesis.</text>
</comment>
<dbReference type="InterPro" id="IPR006407">
    <property type="entry name" value="GlgB"/>
</dbReference>
<comment type="catalytic activity">
    <reaction evidence="1 9">
        <text>Transfers a segment of a (1-&gt;4)-alpha-D-glucan chain to a primary hydroxy group in a similar glucan chain.</text>
        <dbReference type="EC" id="2.4.1.18"/>
    </reaction>
</comment>
<dbReference type="Pfam" id="PF00128">
    <property type="entry name" value="Alpha-amylase"/>
    <property type="match status" value="1"/>
</dbReference>
<dbReference type="Gene3D" id="2.60.40.10">
    <property type="entry name" value="Immunoglobulins"/>
    <property type="match status" value="2"/>
</dbReference>
<protein>
    <recommendedName>
        <fullName evidence="9">1,4-alpha-glucan branching enzyme GlgB</fullName>
        <ecNumber evidence="9">2.4.1.18</ecNumber>
    </recommendedName>
    <alternativeName>
        <fullName evidence="9">1,4-alpha-D-glucan:1,4-alpha-D-glucan 6-glucosyl-transferase</fullName>
    </alternativeName>
    <alternativeName>
        <fullName evidence="9">Alpha-(1-&gt;4)-glucan branching enzyme</fullName>
    </alternativeName>
    <alternativeName>
        <fullName evidence="9">Glycogen branching enzyme</fullName>
        <shortName evidence="9">BE</shortName>
    </alternativeName>
</protein>
<dbReference type="InterPro" id="IPR054169">
    <property type="entry name" value="GlgB_N"/>
</dbReference>
<evidence type="ECO:0000256" key="2">
    <source>
        <dbReference type="ARBA" id="ARBA00004964"/>
    </source>
</evidence>
<dbReference type="Pfam" id="PF02922">
    <property type="entry name" value="CBM_48"/>
    <property type="match status" value="1"/>
</dbReference>
<dbReference type="PIRSF" id="PIRSF000463">
    <property type="entry name" value="GlgB"/>
    <property type="match status" value="1"/>
</dbReference>
<dbReference type="PANTHER" id="PTHR43651">
    <property type="entry name" value="1,4-ALPHA-GLUCAN-BRANCHING ENZYME"/>
    <property type="match status" value="1"/>
</dbReference>
<evidence type="ECO:0000313" key="11">
    <source>
        <dbReference type="EMBL" id="GID72624.1"/>
    </source>
</evidence>
<evidence type="ECO:0000259" key="10">
    <source>
        <dbReference type="SMART" id="SM00642"/>
    </source>
</evidence>
<feature type="active site" description="Nucleophile" evidence="9">
    <location>
        <position position="397"/>
    </location>
</feature>
<keyword evidence="4 9" id="KW-0321">Glycogen metabolism</keyword>
<organism evidence="11 12">
    <name type="scientific">Paractinoplanes deccanensis</name>
    <dbReference type="NCBI Taxonomy" id="113561"/>
    <lineage>
        <taxon>Bacteria</taxon>
        <taxon>Bacillati</taxon>
        <taxon>Actinomycetota</taxon>
        <taxon>Actinomycetes</taxon>
        <taxon>Micromonosporales</taxon>
        <taxon>Micromonosporaceae</taxon>
        <taxon>Paractinoplanes</taxon>
    </lineage>
</organism>
<dbReference type="CDD" id="cd02855">
    <property type="entry name" value="E_set_GBE_prok_N"/>
    <property type="match status" value="1"/>
</dbReference>
<feature type="domain" description="Glycosyl hydrolase family 13 catalytic" evidence="10">
    <location>
        <begin position="245"/>
        <end position="600"/>
    </location>
</feature>
<keyword evidence="7 9" id="KW-0320">Glycogen biosynthesis</keyword>
<dbReference type="SUPFAM" id="SSF81296">
    <property type="entry name" value="E set domains"/>
    <property type="match status" value="2"/>
</dbReference>
<keyword evidence="5 9" id="KW-0328">Glycosyltransferase</keyword>
<dbReference type="InterPro" id="IPR013780">
    <property type="entry name" value="Glyco_hydro_b"/>
</dbReference>
<name>A0ABQ3XXY6_9ACTN</name>
<comment type="function">
    <text evidence="9">Catalyzes the formation of the alpha-1,6-glucosidic linkages in glycogen by scission of a 1,4-alpha-linked oligosaccharide from growing alpha-1,4-glucan chains and the subsequent attachment of the oligosaccharide to the alpha-1,6 position.</text>
</comment>
<proteinExistence type="inferred from homology"/>
<dbReference type="InterPro" id="IPR014756">
    <property type="entry name" value="Ig_E-set"/>
</dbReference>
<dbReference type="InterPro" id="IPR017853">
    <property type="entry name" value="GH"/>
</dbReference>
<comment type="similarity">
    <text evidence="3 9">Belongs to the glycosyl hydrolase 13 family. GlgB subfamily.</text>
</comment>
<keyword evidence="12" id="KW-1185">Reference proteome</keyword>
<comment type="subunit">
    <text evidence="9">Monomer.</text>
</comment>
<evidence type="ECO:0000256" key="5">
    <source>
        <dbReference type="ARBA" id="ARBA00022676"/>
    </source>
</evidence>
<evidence type="ECO:0000256" key="3">
    <source>
        <dbReference type="ARBA" id="ARBA00009000"/>
    </source>
</evidence>
<evidence type="ECO:0000256" key="4">
    <source>
        <dbReference type="ARBA" id="ARBA00022600"/>
    </source>
</evidence>
<dbReference type="InterPro" id="IPR013783">
    <property type="entry name" value="Ig-like_fold"/>
</dbReference>
<sequence>MIGQTASSSLAADQRAMNSVVAGDTHDPHAILGAHPRDGKTVIRTLRKGAKAVAVVHEGERTEMTKVHPDGVFAAELTGTVLDYRLDVDGTEVDDPYRHLPTLGELDLHLIGEGRHEKLWKVLGAQPRGTGVAFSVWAPSARGVQVIGDFVGWGPYDGWPMRSLGSSGVWELYVPDAHTGSKYKFKILGRDGVWREHADPLAQHTEVPPATASVVYSSSYEWGDDEWMTARAAKKWHEEPASVYEVHLGSWRPGLSYTELASELVDYVVEMGFTHVEMMPVMEHPFGGSWGYQVTGYYAPTSRFGSPDEFRYLVDKLHQAGIGVILDWVPAHFPKDEWALARFDGTPLYEHGDWRRGEHPDWGTYVFDFGRKEVRNFLVANALYWCEEFHADGLRVDAVASMLYLDYSRKDGEWTPNQYGGRENLDAISFLQEMNATVYKNNPGVMTIAEESTAWPGVTRPTHLGGLGFGFKWNMGWMNDTLSYMEKEPIYRQWHHHQMTFATVYAWSENYILPISHDEVVHGKGSLTGKMPGDLWQKLANTRALLGFMWAFTGKQLLFMGGELGDLREWSEERGLDWEDLADPQFGGLQHLVKDLNRVYRETPAIWTQDTEPSGFRWITSEDSQHNTFSFVRFAPNGDPMACIVNFAAVPQEGYRIGLPRGGRWAEVINTDSELYGGSGVGNLGEVHTDDLPWHGFDHSVSLRVPPLGAVWLRHEPEDRT</sequence>
<evidence type="ECO:0000256" key="6">
    <source>
        <dbReference type="ARBA" id="ARBA00022679"/>
    </source>
</evidence>
<dbReference type="NCBIfam" id="NF003811">
    <property type="entry name" value="PRK05402.1"/>
    <property type="match status" value="1"/>
</dbReference>
<dbReference type="InterPro" id="IPR006048">
    <property type="entry name" value="A-amylase/branching_C"/>
</dbReference>
<dbReference type="InterPro" id="IPR044143">
    <property type="entry name" value="GlgB_N_E_set_prok"/>
</dbReference>